<proteinExistence type="predicted"/>
<dbReference type="GO" id="GO:0010089">
    <property type="term" value="P:xylem development"/>
    <property type="evidence" value="ECO:0007669"/>
    <property type="project" value="InterPro"/>
</dbReference>
<evidence type="ECO:0000256" key="1">
    <source>
        <dbReference type="SAM" id="MobiDB-lite"/>
    </source>
</evidence>
<dbReference type="PANTHER" id="PTHR33974:SF2">
    <property type="entry name" value="VASCULAR-RELATED UNKNOWN PROTEIN 1"/>
    <property type="match status" value="1"/>
</dbReference>
<comment type="caution">
    <text evidence="2">The sequence shown here is derived from an EMBL/GenBank/DDBJ whole genome shotgun (WGS) entry which is preliminary data.</text>
</comment>
<name>A0A9N7RNB5_STRHE</name>
<protein>
    <submittedName>
        <fullName evidence="2">Uncharacterized protein</fullName>
    </submittedName>
</protein>
<evidence type="ECO:0000313" key="2">
    <source>
        <dbReference type="EMBL" id="CAA0837106.1"/>
    </source>
</evidence>
<dbReference type="OrthoDB" id="779856at2759"/>
<accession>A0A9N7RNB5</accession>
<dbReference type="PANTHER" id="PTHR33974">
    <property type="entry name" value="VASCULAR-RELATED UNKNOWN PROTEIN 1-RELATED"/>
    <property type="match status" value="1"/>
</dbReference>
<organism evidence="2 3">
    <name type="scientific">Striga hermonthica</name>
    <name type="common">Purple witchweed</name>
    <name type="synonym">Buchnera hermonthica</name>
    <dbReference type="NCBI Taxonomy" id="68872"/>
    <lineage>
        <taxon>Eukaryota</taxon>
        <taxon>Viridiplantae</taxon>
        <taxon>Streptophyta</taxon>
        <taxon>Embryophyta</taxon>
        <taxon>Tracheophyta</taxon>
        <taxon>Spermatophyta</taxon>
        <taxon>Magnoliopsida</taxon>
        <taxon>eudicotyledons</taxon>
        <taxon>Gunneridae</taxon>
        <taxon>Pentapetalae</taxon>
        <taxon>asterids</taxon>
        <taxon>lamiids</taxon>
        <taxon>Lamiales</taxon>
        <taxon>Orobanchaceae</taxon>
        <taxon>Buchnereae</taxon>
        <taxon>Striga</taxon>
    </lineage>
</organism>
<dbReference type="InterPro" id="IPR039280">
    <property type="entry name" value="VUP"/>
</dbReference>
<dbReference type="Proteomes" id="UP001153555">
    <property type="component" value="Unassembled WGS sequence"/>
</dbReference>
<sequence length="169" mass="19133">MKNQVTEDDNYLPHEEESGWTAYLDGFSSSSNCNVDGSFMSSPSLVSDAAWYGSDNHMTHIKRLKIFKNPKRGKNNRRKFSCDDDLTDTASSPVNSPKVSNLRQMEMINQYQRVGDDHLAKGNFQDKQVGSNIALMTKIMEKNGEHNVVDLRQKGLCVVPMSAFIDYFQ</sequence>
<reference evidence="2" key="1">
    <citation type="submission" date="2019-12" db="EMBL/GenBank/DDBJ databases">
        <authorList>
            <person name="Scholes J."/>
        </authorList>
    </citation>
    <scope>NUCLEOTIDE SEQUENCE</scope>
</reference>
<feature type="region of interest" description="Disordered" evidence="1">
    <location>
        <begin position="75"/>
        <end position="98"/>
    </location>
</feature>
<keyword evidence="3" id="KW-1185">Reference proteome</keyword>
<dbReference type="AlphaFoldDB" id="A0A9N7RNB5"/>
<dbReference type="EMBL" id="CACSLK010030184">
    <property type="protein sequence ID" value="CAA0837106.1"/>
    <property type="molecule type" value="Genomic_DNA"/>
</dbReference>
<evidence type="ECO:0000313" key="3">
    <source>
        <dbReference type="Proteomes" id="UP001153555"/>
    </source>
</evidence>
<feature type="compositionally biased region" description="Polar residues" evidence="1">
    <location>
        <begin position="88"/>
        <end position="98"/>
    </location>
</feature>
<gene>
    <name evidence="2" type="ORF">SHERM_04117</name>
</gene>